<sequence>MSFGNLIGQILQQGMAGQSRERLQHSMGAQGLGAMPGLADVLGAVLQGQGGGRAGGGLGDVLGGMLGKPSAARAGGGLGDLLGSVLGGAAGQGAAKGGLGDLLGGMLGGGQNAQRGGGNALGGAGMAILASLAMAALKNWNGQRAPAAGLVGGAAAPTQAELAALTAPETERLVLRAMLSAAKADGTVDEAEIQRIVGKIDDDGVSAEEKQFLLTELRKPLDLQGLIRDVPGVEVAAQVYGASLLAIDVDTPAEVDYLRRLAAGLGLDAATVARLHQLTGAPTI</sequence>
<dbReference type="CDD" id="cd07178">
    <property type="entry name" value="terB_like_YebE"/>
    <property type="match status" value="1"/>
</dbReference>
<comment type="caution">
    <text evidence="1">The sequence shown here is derived from an EMBL/GenBank/DDBJ whole genome shotgun (WGS) entry which is preliminary data.</text>
</comment>
<proteinExistence type="predicted"/>
<dbReference type="SUPFAM" id="SSF158682">
    <property type="entry name" value="TerB-like"/>
    <property type="match status" value="1"/>
</dbReference>
<dbReference type="Pfam" id="PF04391">
    <property type="entry name" value="DUF533"/>
    <property type="match status" value="1"/>
</dbReference>
<name>A0A4S4AQ57_9RHOO</name>
<dbReference type="AlphaFoldDB" id="A0A4S4AQ57"/>
<reference evidence="1 2" key="1">
    <citation type="submission" date="2019-04" db="EMBL/GenBank/DDBJ databases">
        <title>Azoarcus nasutitermitis sp. nov. isolated from termite nest.</title>
        <authorList>
            <person name="Lin S.-Y."/>
            <person name="Hameed A."/>
            <person name="Hsu Y.-H."/>
            <person name="Young C.-C."/>
        </authorList>
    </citation>
    <scope>NUCLEOTIDE SEQUENCE [LARGE SCALE GENOMIC DNA]</scope>
    <source>
        <strain evidence="1 2">CC-YHH838</strain>
    </source>
</reference>
<keyword evidence="2" id="KW-1185">Reference proteome</keyword>
<dbReference type="OrthoDB" id="5459344at2"/>
<dbReference type="InterPro" id="IPR007486">
    <property type="entry name" value="YebE"/>
</dbReference>
<accession>A0A4S4AQ57</accession>
<dbReference type="Gene3D" id="1.10.3680.10">
    <property type="entry name" value="TerB-like"/>
    <property type="match status" value="1"/>
</dbReference>
<organism evidence="1 2">
    <name type="scientific">Pseudothauera nasutitermitis</name>
    <dbReference type="NCBI Taxonomy" id="2565930"/>
    <lineage>
        <taxon>Bacteria</taxon>
        <taxon>Pseudomonadati</taxon>
        <taxon>Pseudomonadota</taxon>
        <taxon>Betaproteobacteria</taxon>
        <taxon>Rhodocyclales</taxon>
        <taxon>Zoogloeaceae</taxon>
        <taxon>Pseudothauera</taxon>
    </lineage>
</organism>
<dbReference type="Proteomes" id="UP000308430">
    <property type="component" value="Unassembled WGS sequence"/>
</dbReference>
<dbReference type="RefSeq" id="WP_136349878.1">
    <property type="nucleotide sequence ID" value="NZ_SSOC01000008.1"/>
</dbReference>
<protein>
    <submittedName>
        <fullName evidence="1">Tellurite resistance TerB family protein</fullName>
    </submittedName>
</protein>
<dbReference type="InterPro" id="IPR029024">
    <property type="entry name" value="TerB-like"/>
</dbReference>
<dbReference type="EMBL" id="SSOC01000008">
    <property type="protein sequence ID" value="THF61793.1"/>
    <property type="molecule type" value="Genomic_DNA"/>
</dbReference>
<evidence type="ECO:0000313" key="2">
    <source>
        <dbReference type="Proteomes" id="UP000308430"/>
    </source>
</evidence>
<gene>
    <name evidence="1" type="ORF">E6C76_19215</name>
</gene>
<evidence type="ECO:0000313" key="1">
    <source>
        <dbReference type="EMBL" id="THF61793.1"/>
    </source>
</evidence>